<evidence type="ECO:0000256" key="2">
    <source>
        <dbReference type="SAM" id="SignalP"/>
    </source>
</evidence>
<keyword evidence="2" id="KW-0732">Signal</keyword>
<keyword evidence="1" id="KW-0812">Transmembrane</keyword>
<sequence>MTPPATPRVPLGLLLLLGLVAAERDCSSCLPGPGPIAALVVADLVMTLLIAGGAYCLAGRNQRAEVKKPRPSEAESTYQAPRSIVTWWPMSSGVQVRGDMVADVHTSLRHPGP</sequence>
<feature type="transmembrane region" description="Helical" evidence="1">
    <location>
        <begin position="36"/>
        <end position="58"/>
    </location>
</feature>
<dbReference type="Proteomes" id="UP001652627">
    <property type="component" value="Unplaced"/>
</dbReference>
<evidence type="ECO:0000256" key="1">
    <source>
        <dbReference type="SAM" id="Phobius"/>
    </source>
</evidence>
<reference evidence="4" key="1">
    <citation type="submission" date="2025-08" db="UniProtKB">
        <authorList>
            <consortium name="RefSeq"/>
        </authorList>
    </citation>
    <scope>IDENTIFICATION</scope>
    <source>
        <tissue evidence="4">Blood</tissue>
    </source>
</reference>
<dbReference type="GO" id="GO:0016301">
    <property type="term" value="F:kinase activity"/>
    <property type="evidence" value="ECO:0007669"/>
    <property type="project" value="UniProtKB-KW"/>
</dbReference>
<feature type="signal peptide" evidence="2">
    <location>
        <begin position="1"/>
        <end position="22"/>
    </location>
</feature>
<dbReference type="GeneID" id="136995520"/>
<proteinExistence type="predicted"/>
<keyword evidence="4" id="KW-0808">Transferase</keyword>
<accession>A0ABM4G6Q9</accession>
<keyword evidence="1" id="KW-0472">Membrane</keyword>
<keyword evidence="3" id="KW-1185">Reference proteome</keyword>
<dbReference type="RefSeq" id="XP_067172882.1">
    <property type="nucleotide sequence ID" value="XM_067316781.1"/>
</dbReference>
<organism evidence="3 4">
    <name type="scientific">Apteryx mantelli</name>
    <name type="common">North Island brown kiwi</name>
    <dbReference type="NCBI Taxonomy" id="2696672"/>
    <lineage>
        <taxon>Eukaryota</taxon>
        <taxon>Metazoa</taxon>
        <taxon>Chordata</taxon>
        <taxon>Craniata</taxon>
        <taxon>Vertebrata</taxon>
        <taxon>Euteleostomi</taxon>
        <taxon>Archelosauria</taxon>
        <taxon>Archosauria</taxon>
        <taxon>Dinosauria</taxon>
        <taxon>Saurischia</taxon>
        <taxon>Theropoda</taxon>
        <taxon>Coelurosauria</taxon>
        <taxon>Aves</taxon>
        <taxon>Palaeognathae</taxon>
        <taxon>Apterygiformes</taxon>
        <taxon>Apterygidae</taxon>
        <taxon>Apteryx</taxon>
    </lineage>
</organism>
<feature type="chain" id="PRO_5046806518" evidence="2">
    <location>
        <begin position="23"/>
        <end position="113"/>
    </location>
</feature>
<evidence type="ECO:0000313" key="3">
    <source>
        <dbReference type="Proteomes" id="UP001652627"/>
    </source>
</evidence>
<name>A0ABM4G6Q9_9AVES</name>
<keyword evidence="1" id="KW-1133">Transmembrane helix</keyword>
<evidence type="ECO:0000313" key="4">
    <source>
        <dbReference type="RefSeq" id="XP_067172882.1"/>
    </source>
</evidence>
<gene>
    <name evidence="4" type="primary">TYROBP</name>
</gene>
<keyword evidence="4" id="KW-0418">Kinase</keyword>
<protein>
    <submittedName>
        <fullName evidence="4">TYRO protein tyrosine kinase-binding protein</fullName>
    </submittedName>
</protein>